<dbReference type="KEGG" id="hcz:G9Q37_05865"/>
<dbReference type="GO" id="GO:0005524">
    <property type="term" value="F:ATP binding"/>
    <property type="evidence" value="ECO:0007669"/>
    <property type="project" value="UniProtKB-KW"/>
</dbReference>
<dbReference type="Gene3D" id="3.40.50.300">
    <property type="entry name" value="P-loop containing nucleotide triphosphate hydrolases"/>
    <property type="match status" value="2"/>
</dbReference>
<feature type="domain" description="DNA2/NAM7 helicase-like C-terminal" evidence="5">
    <location>
        <begin position="253"/>
        <end position="467"/>
    </location>
</feature>
<dbReference type="GO" id="GO:0016787">
    <property type="term" value="F:hydrolase activity"/>
    <property type="evidence" value="ECO:0007669"/>
    <property type="project" value="UniProtKB-KW"/>
</dbReference>
<dbReference type="SUPFAM" id="SSF52540">
    <property type="entry name" value="P-loop containing nucleoside triphosphate hydrolases"/>
    <property type="match status" value="1"/>
</dbReference>
<keyword evidence="3" id="KW-0347">Helicase</keyword>
<keyword evidence="2" id="KW-0378">Hydrolase</keyword>
<evidence type="ECO:0000256" key="2">
    <source>
        <dbReference type="ARBA" id="ARBA00022801"/>
    </source>
</evidence>
<evidence type="ECO:0000256" key="3">
    <source>
        <dbReference type="ARBA" id="ARBA00022806"/>
    </source>
</evidence>
<keyword evidence="7" id="KW-1185">Reference proteome</keyword>
<dbReference type="CDD" id="cd18808">
    <property type="entry name" value="SF1_C_Upf1"/>
    <property type="match status" value="1"/>
</dbReference>
<evidence type="ECO:0000256" key="4">
    <source>
        <dbReference type="ARBA" id="ARBA00022840"/>
    </source>
</evidence>
<dbReference type="Proteomes" id="UP000503162">
    <property type="component" value="Chromosome"/>
</dbReference>
<evidence type="ECO:0000313" key="6">
    <source>
        <dbReference type="EMBL" id="QIM51701.1"/>
    </source>
</evidence>
<keyword evidence="1" id="KW-0547">Nucleotide-binding</keyword>
<dbReference type="InterPro" id="IPR027417">
    <property type="entry name" value="P-loop_NTPase"/>
</dbReference>
<protein>
    <submittedName>
        <fullName evidence="6">AAA family ATPase</fullName>
    </submittedName>
</protein>
<dbReference type="PANTHER" id="PTHR43788">
    <property type="entry name" value="DNA2/NAM7 HELICASE FAMILY MEMBER"/>
    <property type="match status" value="1"/>
</dbReference>
<name>A0A6G8IF12_9BURK</name>
<dbReference type="AlphaFoldDB" id="A0A6G8IF12"/>
<evidence type="ECO:0000313" key="7">
    <source>
        <dbReference type="Proteomes" id="UP000503162"/>
    </source>
</evidence>
<evidence type="ECO:0000259" key="5">
    <source>
        <dbReference type="Pfam" id="PF13087"/>
    </source>
</evidence>
<dbReference type="InterPro" id="IPR041679">
    <property type="entry name" value="DNA2/NAM7-like_C"/>
</dbReference>
<dbReference type="InterPro" id="IPR047187">
    <property type="entry name" value="SF1_C_Upf1"/>
</dbReference>
<dbReference type="InterPro" id="IPR050534">
    <property type="entry name" value="Coronavir_polyprotein_1ab"/>
</dbReference>
<reference evidence="6 7" key="1">
    <citation type="submission" date="2020-03" db="EMBL/GenBank/DDBJ databases">
        <title>Hydrogenophaga sp. nov. isolated from cyanobacterial mat.</title>
        <authorList>
            <person name="Thorat V."/>
            <person name="Kirdat K."/>
            <person name="Tiwarekar B."/>
            <person name="Costa E.D."/>
            <person name="Yadav A."/>
        </authorList>
    </citation>
    <scope>NUCLEOTIDE SEQUENCE [LARGE SCALE GENOMIC DNA]</scope>
    <source>
        <strain evidence="6 7">BA0156</strain>
    </source>
</reference>
<keyword evidence="4" id="KW-0067">ATP-binding</keyword>
<accession>A0A6G8IF12</accession>
<organism evidence="6 7">
    <name type="scientific">Hydrogenophaga crocea</name>
    <dbReference type="NCBI Taxonomy" id="2716225"/>
    <lineage>
        <taxon>Bacteria</taxon>
        <taxon>Pseudomonadati</taxon>
        <taxon>Pseudomonadota</taxon>
        <taxon>Betaproteobacteria</taxon>
        <taxon>Burkholderiales</taxon>
        <taxon>Comamonadaceae</taxon>
        <taxon>Hydrogenophaga</taxon>
    </lineage>
</organism>
<dbReference type="Pfam" id="PF13604">
    <property type="entry name" value="AAA_30"/>
    <property type="match status" value="1"/>
</dbReference>
<evidence type="ECO:0000256" key="1">
    <source>
        <dbReference type="ARBA" id="ARBA00022741"/>
    </source>
</evidence>
<dbReference type="PANTHER" id="PTHR43788:SF8">
    <property type="entry name" value="DNA-BINDING PROTEIN SMUBP-2"/>
    <property type="match status" value="1"/>
</dbReference>
<dbReference type="RefSeq" id="WP_166225891.1">
    <property type="nucleotide sequence ID" value="NZ_CP049989.1"/>
</dbReference>
<dbReference type="Pfam" id="PF13087">
    <property type="entry name" value="AAA_12"/>
    <property type="match status" value="1"/>
</dbReference>
<dbReference type="EMBL" id="CP049989">
    <property type="protein sequence ID" value="QIM51701.1"/>
    <property type="molecule type" value="Genomic_DNA"/>
</dbReference>
<proteinExistence type="predicted"/>
<dbReference type="GO" id="GO:0043139">
    <property type="term" value="F:5'-3' DNA helicase activity"/>
    <property type="evidence" value="ECO:0007669"/>
    <property type="project" value="TreeGrafter"/>
</dbReference>
<gene>
    <name evidence="6" type="ORF">G9Q37_05865</name>
</gene>
<sequence>MSTKQLEPAYTFFYAPTKLAAPQRRDAADALAKVKAYAPDPPNERQADAIAHSFSDRLSMLWGPPGTGKTATLGVLALSWLEDAIARGTGLRIGIGASNYNAIDNVLRTCAELLETRRCANGAMHARVLRIRSSSSEPRDIEGVEDIDRWKERGWLPGLLAAADDLLVVGGTHQQLLKLTTGKDTPASQIGAPWFDLLIIDEASQVASAAALAYMCLLRPDAHVVVCGDDRQLGPVYQYKVEDSRSGLLDCIFSYYRLAHQIKPVNLAKNYRSNEAISGWPSRRFYEDDYESHHKMRRLDVKPLPASQPESWPAMPPWSPHWQELLDPEKPVLVVCYDDNTSTVSNLFEAQVAAALVHEYSAMLSAVNGGSVPQDFWQERVGLVTPHRAQIATIRNLLGSTLDVAVLDSSFIDTVDRFQGQERDLIVASYTVSDPDFIASEEEFILDPRRFNVTLTRARMKFVMLISKSLLSHLPADDTIARGAAHLQLFPDGYCSPAGSVDLPYIDATGTTRTRRCQLYARALAVPSPTTL</sequence>